<evidence type="ECO:0000313" key="2">
    <source>
        <dbReference type="EMBL" id="GAA3944894.1"/>
    </source>
</evidence>
<protein>
    <submittedName>
        <fullName evidence="2">Uncharacterized protein</fullName>
    </submittedName>
</protein>
<reference evidence="3" key="1">
    <citation type="journal article" date="2019" name="Int. J. Syst. Evol. Microbiol.">
        <title>The Global Catalogue of Microorganisms (GCM) 10K type strain sequencing project: providing services to taxonomists for standard genome sequencing and annotation.</title>
        <authorList>
            <consortium name="The Broad Institute Genomics Platform"/>
            <consortium name="The Broad Institute Genome Sequencing Center for Infectious Disease"/>
            <person name="Wu L."/>
            <person name="Ma J."/>
        </authorList>
    </citation>
    <scope>NUCLEOTIDE SEQUENCE [LARGE SCALE GENOMIC DNA]</scope>
    <source>
        <strain evidence="3">JCM 16956</strain>
    </source>
</reference>
<evidence type="ECO:0000256" key="1">
    <source>
        <dbReference type="SAM" id="MobiDB-lite"/>
    </source>
</evidence>
<comment type="caution">
    <text evidence="2">The sequence shown here is derived from an EMBL/GenBank/DDBJ whole genome shotgun (WGS) entry which is preliminary data.</text>
</comment>
<sequence>MDEGLDLEGRRGAVGDVEVAGEGDVQDVVANGVADEHGVPPRRTTGARGGARAQSSEDATECAARPSGAAGHALRSVSGP</sequence>
<dbReference type="Proteomes" id="UP001501000">
    <property type="component" value="Unassembled WGS sequence"/>
</dbReference>
<proteinExistence type="predicted"/>
<organism evidence="2 3">
    <name type="scientific">Streptomyces gulbargensis</name>
    <dbReference type="NCBI Taxonomy" id="364901"/>
    <lineage>
        <taxon>Bacteria</taxon>
        <taxon>Bacillati</taxon>
        <taxon>Actinomycetota</taxon>
        <taxon>Actinomycetes</taxon>
        <taxon>Kitasatosporales</taxon>
        <taxon>Streptomycetaceae</taxon>
        <taxon>Streptomyces</taxon>
    </lineage>
</organism>
<name>A0ABP7NEJ3_9ACTN</name>
<accession>A0ABP7NEJ3</accession>
<feature type="compositionally biased region" description="Low complexity" evidence="1">
    <location>
        <begin position="42"/>
        <end position="53"/>
    </location>
</feature>
<evidence type="ECO:0000313" key="3">
    <source>
        <dbReference type="Proteomes" id="UP001501000"/>
    </source>
</evidence>
<dbReference type="EMBL" id="BAABAJ010000041">
    <property type="protein sequence ID" value="GAA3944894.1"/>
    <property type="molecule type" value="Genomic_DNA"/>
</dbReference>
<keyword evidence="3" id="KW-1185">Reference proteome</keyword>
<feature type="region of interest" description="Disordered" evidence="1">
    <location>
        <begin position="31"/>
        <end position="80"/>
    </location>
</feature>
<gene>
    <name evidence="2" type="ORF">GCM10022244_60480</name>
</gene>